<dbReference type="Gene3D" id="3.40.50.150">
    <property type="entry name" value="Vaccinia Virus protein VP39"/>
    <property type="match status" value="1"/>
</dbReference>
<dbReference type="EMBL" id="JBHRZI010000005">
    <property type="protein sequence ID" value="MFC3890648.1"/>
    <property type="molecule type" value="Genomic_DNA"/>
</dbReference>
<comment type="caution">
    <text evidence="2">The sequence shown here is derived from an EMBL/GenBank/DDBJ whole genome shotgun (WGS) entry which is preliminary data.</text>
</comment>
<feature type="region of interest" description="Disordered" evidence="1">
    <location>
        <begin position="1"/>
        <end position="23"/>
    </location>
</feature>
<feature type="region of interest" description="Disordered" evidence="1">
    <location>
        <begin position="64"/>
        <end position="83"/>
    </location>
</feature>
<evidence type="ECO:0000313" key="2">
    <source>
        <dbReference type="EMBL" id="MFC3890648.1"/>
    </source>
</evidence>
<evidence type="ECO:0000256" key="1">
    <source>
        <dbReference type="SAM" id="MobiDB-lite"/>
    </source>
</evidence>
<dbReference type="InterPro" id="IPR029063">
    <property type="entry name" value="SAM-dependent_MTases_sf"/>
</dbReference>
<proteinExistence type="predicted"/>
<name>A0ABV8BKC4_9PSEU</name>
<dbReference type="Proteomes" id="UP001595690">
    <property type="component" value="Unassembled WGS sequence"/>
</dbReference>
<reference evidence="3" key="1">
    <citation type="journal article" date="2019" name="Int. J. Syst. Evol. Microbiol.">
        <title>The Global Catalogue of Microorganisms (GCM) 10K type strain sequencing project: providing services to taxonomists for standard genome sequencing and annotation.</title>
        <authorList>
            <consortium name="The Broad Institute Genomics Platform"/>
            <consortium name="The Broad Institute Genome Sequencing Center for Infectious Disease"/>
            <person name="Wu L."/>
            <person name="Ma J."/>
        </authorList>
    </citation>
    <scope>NUCLEOTIDE SEQUENCE [LARGE SCALE GENOMIC DNA]</scope>
    <source>
        <strain evidence="3">CGMCC 4.7405</strain>
    </source>
</reference>
<sequence>MRSTSACTAAAPARSVGLSGAPGNSLTCERLPRGHDVTLPRKVDEAIKPGGAVVICEQFVPDDRDGPLEAALPSLDMPARKPH</sequence>
<evidence type="ECO:0000313" key="3">
    <source>
        <dbReference type="Proteomes" id="UP001595690"/>
    </source>
</evidence>
<keyword evidence="3" id="KW-1185">Reference proteome</keyword>
<accession>A0ABV8BKC4</accession>
<gene>
    <name evidence="2" type="ORF">ACFOWZ_04125</name>
</gene>
<protein>
    <submittedName>
        <fullName evidence="2">Uncharacterized protein</fullName>
    </submittedName>
</protein>
<dbReference type="RefSeq" id="WP_382368869.1">
    <property type="nucleotide sequence ID" value="NZ_JBHRZI010000005.1"/>
</dbReference>
<organism evidence="2 3">
    <name type="scientific">Lentzea rhizosphaerae</name>
    <dbReference type="NCBI Taxonomy" id="2041025"/>
    <lineage>
        <taxon>Bacteria</taxon>
        <taxon>Bacillati</taxon>
        <taxon>Actinomycetota</taxon>
        <taxon>Actinomycetes</taxon>
        <taxon>Pseudonocardiales</taxon>
        <taxon>Pseudonocardiaceae</taxon>
        <taxon>Lentzea</taxon>
    </lineage>
</organism>